<protein>
    <submittedName>
        <fullName evidence="2">Sugar phosphate isomerase/epimerase</fullName>
    </submittedName>
</protein>
<proteinExistence type="predicted"/>
<reference evidence="2" key="1">
    <citation type="submission" date="2020-10" db="EMBL/GenBank/DDBJ databases">
        <authorList>
            <person name="Gilroy R."/>
        </authorList>
    </citation>
    <scope>NUCLEOTIDE SEQUENCE</scope>
    <source>
        <strain evidence="2">ChiSxjej2B14-6234</strain>
    </source>
</reference>
<dbReference type="InterPro" id="IPR013022">
    <property type="entry name" value="Xyl_isomerase-like_TIM-brl"/>
</dbReference>
<reference evidence="2" key="2">
    <citation type="journal article" date="2021" name="PeerJ">
        <title>Extensive microbial diversity within the chicken gut microbiome revealed by metagenomics and culture.</title>
        <authorList>
            <person name="Gilroy R."/>
            <person name="Ravi A."/>
            <person name="Getino M."/>
            <person name="Pursley I."/>
            <person name="Horton D.L."/>
            <person name="Alikhan N.F."/>
            <person name="Baker D."/>
            <person name="Gharbi K."/>
            <person name="Hall N."/>
            <person name="Watson M."/>
            <person name="Adriaenssens E.M."/>
            <person name="Foster-Nyarko E."/>
            <person name="Jarju S."/>
            <person name="Secka A."/>
            <person name="Antonio M."/>
            <person name="Oren A."/>
            <person name="Chaudhuri R.R."/>
            <person name="La Ragione R."/>
            <person name="Hildebrand F."/>
            <person name="Pallen M.J."/>
        </authorList>
    </citation>
    <scope>NUCLEOTIDE SEQUENCE</scope>
    <source>
        <strain evidence="2">ChiSxjej2B14-6234</strain>
    </source>
</reference>
<evidence type="ECO:0000259" key="1">
    <source>
        <dbReference type="Pfam" id="PF01261"/>
    </source>
</evidence>
<dbReference type="AlphaFoldDB" id="A0A9D0ZBN3"/>
<dbReference type="Pfam" id="PF01261">
    <property type="entry name" value="AP_endonuc_2"/>
    <property type="match status" value="1"/>
</dbReference>
<accession>A0A9D0ZBN3</accession>
<dbReference type="InterPro" id="IPR050312">
    <property type="entry name" value="IolE/XylAMocC-like"/>
</dbReference>
<dbReference type="SUPFAM" id="SSF51658">
    <property type="entry name" value="Xylose isomerase-like"/>
    <property type="match status" value="1"/>
</dbReference>
<organism evidence="2 3">
    <name type="scientific">Candidatus Onthenecus intestinigallinarum</name>
    <dbReference type="NCBI Taxonomy" id="2840875"/>
    <lineage>
        <taxon>Bacteria</taxon>
        <taxon>Bacillati</taxon>
        <taxon>Bacillota</taxon>
        <taxon>Clostridia</taxon>
        <taxon>Eubacteriales</taxon>
        <taxon>Candidatus Onthenecus</taxon>
    </lineage>
</organism>
<dbReference type="PANTHER" id="PTHR12110:SF41">
    <property type="entry name" value="INOSOSE DEHYDRATASE"/>
    <property type="match status" value="1"/>
</dbReference>
<evidence type="ECO:0000313" key="3">
    <source>
        <dbReference type="Proteomes" id="UP000886887"/>
    </source>
</evidence>
<keyword evidence="2" id="KW-0413">Isomerase</keyword>
<dbReference type="Proteomes" id="UP000886887">
    <property type="component" value="Unassembled WGS sequence"/>
</dbReference>
<evidence type="ECO:0000313" key="2">
    <source>
        <dbReference type="EMBL" id="HIQ72594.1"/>
    </source>
</evidence>
<dbReference type="GO" id="GO:0016853">
    <property type="term" value="F:isomerase activity"/>
    <property type="evidence" value="ECO:0007669"/>
    <property type="project" value="UniProtKB-KW"/>
</dbReference>
<dbReference type="PANTHER" id="PTHR12110">
    <property type="entry name" value="HYDROXYPYRUVATE ISOMERASE"/>
    <property type="match status" value="1"/>
</dbReference>
<comment type="caution">
    <text evidence="2">The sequence shown here is derived from an EMBL/GenBank/DDBJ whole genome shotgun (WGS) entry which is preliminary data.</text>
</comment>
<gene>
    <name evidence="2" type="ORF">IAB73_10360</name>
</gene>
<dbReference type="InterPro" id="IPR036237">
    <property type="entry name" value="Xyl_isomerase-like_sf"/>
</dbReference>
<dbReference type="Gene3D" id="3.20.20.150">
    <property type="entry name" value="Divalent-metal-dependent TIM barrel enzymes"/>
    <property type="match status" value="1"/>
</dbReference>
<dbReference type="EMBL" id="DVFJ01000036">
    <property type="protein sequence ID" value="HIQ72594.1"/>
    <property type="molecule type" value="Genomic_DNA"/>
</dbReference>
<sequence length="273" mass="29995">MEKRPVAYQLYSARDEAAKDLNAVLAALKEMGYDGVEFAGFYGHSAEEIKAMLEQNGLRAISSHVPFAQIEADMFGVIAYHQAIGCPHIAIPYLDEATRPGSAGFGKTLAVIHRFARLMKEAGLTLLYHNHDFEFVQISGQYGLDFLYDAVPADLLKTELDVCWVKYAGEDPAAYIRKYAGRCPVVHLKDYVGVKGDTAPYALIGIDEGEKKDTQAFEFRPVGYGCQDVQSVLEAGIESGAQWFVVEQDMSVGRTPLEAAEMSIGTLKKLGLK</sequence>
<feature type="domain" description="Xylose isomerase-like TIM barrel" evidence="1">
    <location>
        <begin position="25"/>
        <end position="268"/>
    </location>
</feature>
<name>A0A9D0ZBN3_9FIRM</name>